<evidence type="ECO:0000313" key="7">
    <source>
        <dbReference type="Proteomes" id="UP000664209"/>
    </source>
</evidence>
<keyword evidence="4" id="KW-0862">Zinc</keyword>
<proteinExistence type="predicted"/>
<keyword evidence="6" id="KW-0482">Metalloprotease</keyword>
<dbReference type="InterPro" id="IPR024079">
    <property type="entry name" value="MetalloPept_cat_dom_sf"/>
</dbReference>
<sequence length="291" mass="30919">MDVISRREHRRSRRLLRQMDRAAGRRRRARGRQVLGGLVAVVLVVLAGAHLTGTDLVDLVRPRAYVEVDGRAVAVPRPVPAEGRLLPEVAVTTEGAHAFLHVDDEGNPVGYDPCRPVEYVVREDGAPRSGTALIEEAVSILSLASGLEIVDAGTTDEAPVMDRPLIQPERYGEAWAPVLIAWSDESELPELEGQVAGVGGSAAVPGADGRGRWLAAGRVALDAPDIEGLLARSGGHAEARAIVVHELAHVLGLDHVDDTTELMHPITSARTDLGPGDLQGLALLGQVECQP</sequence>
<keyword evidence="1" id="KW-0645">Protease</keyword>
<evidence type="ECO:0000256" key="3">
    <source>
        <dbReference type="ARBA" id="ARBA00022801"/>
    </source>
</evidence>
<reference evidence="6" key="1">
    <citation type="submission" date="2021-03" db="EMBL/GenBank/DDBJ databases">
        <title>Actinotalea soli sp. nov., isolated from soil.</title>
        <authorList>
            <person name="Ping W."/>
            <person name="Zhang J."/>
        </authorList>
    </citation>
    <scope>NUCLEOTIDE SEQUENCE</scope>
    <source>
        <strain evidence="6">BY-33</strain>
    </source>
</reference>
<keyword evidence="2" id="KW-0479">Metal-binding</keyword>
<dbReference type="InterPro" id="IPR001818">
    <property type="entry name" value="Pept_M10_metallopeptidase"/>
</dbReference>
<name>A0A939LV55_9CELL</name>
<keyword evidence="3" id="KW-0378">Hydrolase</keyword>
<protein>
    <submittedName>
        <fullName evidence="6">Matrixin family metalloprotease</fullName>
    </submittedName>
</protein>
<comment type="caution">
    <text evidence="6">The sequence shown here is derived from an EMBL/GenBank/DDBJ whole genome shotgun (WGS) entry which is preliminary data.</text>
</comment>
<dbReference type="Gene3D" id="3.40.390.10">
    <property type="entry name" value="Collagenase (Catalytic Domain)"/>
    <property type="match status" value="1"/>
</dbReference>
<dbReference type="SUPFAM" id="SSF55486">
    <property type="entry name" value="Metalloproteases ('zincins'), catalytic domain"/>
    <property type="match status" value="1"/>
</dbReference>
<dbReference type="RefSeq" id="WP_208056963.1">
    <property type="nucleotide sequence ID" value="NZ_JAGEMK010000011.1"/>
</dbReference>
<dbReference type="AlphaFoldDB" id="A0A939LV55"/>
<keyword evidence="7" id="KW-1185">Reference proteome</keyword>
<feature type="domain" description="Peptidase M10 metallopeptidase" evidence="5">
    <location>
        <begin position="236"/>
        <end position="279"/>
    </location>
</feature>
<organism evidence="6 7">
    <name type="scientific">Actinotalea soli</name>
    <dbReference type="NCBI Taxonomy" id="2819234"/>
    <lineage>
        <taxon>Bacteria</taxon>
        <taxon>Bacillati</taxon>
        <taxon>Actinomycetota</taxon>
        <taxon>Actinomycetes</taxon>
        <taxon>Micrococcales</taxon>
        <taxon>Cellulomonadaceae</taxon>
        <taxon>Actinotalea</taxon>
    </lineage>
</organism>
<dbReference type="EMBL" id="JAGEMK010000011">
    <property type="protein sequence ID" value="MBO1753285.1"/>
    <property type="molecule type" value="Genomic_DNA"/>
</dbReference>
<dbReference type="GO" id="GO:0006508">
    <property type="term" value="P:proteolysis"/>
    <property type="evidence" value="ECO:0007669"/>
    <property type="project" value="UniProtKB-KW"/>
</dbReference>
<evidence type="ECO:0000313" key="6">
    <source>
        <dbReference type="EMBL" id="MBO1753285.1"/>
    </source>
</evidence>
<evidence type="ECO:0000256" key="1">
    <source>
        <dbReference type="ARBA" id="ARBA00022670"/>
    </source>
</evidence>
<evidence type="ECO:0000256" key="4">
    <source>
        <dbReference type="ARBA" id="ARBA00022833"/>
    </source>
</evidence>
<gene>
    <name evidence="6" type="ORF">J4G33_15865</name>
</gene>
<accession>A0A939LV55</accession>
<evidence type="ECO:0000259" key="5">
    <source>
        <dbReference type="Pfam" id="PF00413"/>
    </source>
</evidence>
<dbReference type="Proteomes" id="UP000664209">
    <property type="component" value="Unassembled WGS sequence"/>
</dbReference>
<dbReference type="GO" id="GO:0004222">
    <property type="term" value="F:metalloendopeptidase activity"/>
    <property type="evidence" value="ECO:0007669"/>
    <property type="project" value="InterPro"/>
</dbReference>
<dbReference type="GO" id="GO:0008270">
    <property type="term" value="F:zinc ion binding"/>
    <property type="evidence" value="ECO:0007669"/>
    <property type="project" value="InterPro"/>
</dbReference>
<evidence type="ECO:0000256" key="2">
    <source>
        <dbReference type="ARBA" id="ARBA00022723"/>
    </source>
</evidence>
<dbReference type="Pfam" id="PF00413">
    <property type="entry name" value="Peptidase_M10"/>
    <property type="match status" value="1"/>
</dbReference>
<dbReference type="GO" id="GO:0031012">
    <property type="term" value="C:extracellular matrix"/>
    <property type="evidence" value="ECO:0007669"/>
    <property type="project" value="InterPro"/>
</dbReference>